<organism evidence="12 13">
    <name type="scientific">Pajaroellobacter abortibovis</name>
    <dbReference type="NCBI Taxonomy" id="1882918"/>
    <lineage>
        <taxon>Bacteria</taxon>
        <taxon>Pseudomonadati</taxon>
        <taxon>Myxococcota</taxon>
        <taxon>Polyangia</taxon>
        <taxon>Polyangiales</taxon>
        <taxon>Polyangiaceae</taxon>
    </lineage>
</organism>
<dbReference type="Gene3D" id="3.20.20.70">
    <property type="entry name" value="Aldolase class I"/>
    <property type="match status" value="1"/>
</dbReference>
<dbReference type="KEGG" id="pabo:BCY86_03125"/>
<dbReference type="SMART" id="SM00934">
    <property type="entry name" value="OMPdecase"/>
    <property type="match status" value="1"/>
</dbReference>
<dbReference type="InterPro" id="IPR011060">
    <property type="entry name" value="RibuloseP-bd_barrel"/>
</dbReference>
<keyword evidence="7" id="KW-0456">Lyase</keyword>
<feature type="active site" description="For OMPdecase activity" evidence="9">
    <location>
        <position position="67"/>
    </location>
</feature>
<feature type="domain" description="Orotidine 5'-phosphate decarboxylase" evidence="11">
    <location>
        <begin position="10"/>
        <end position="235"/>
    </location>
</feature>
<evidence type="ECO:0000259" key="11">
    <source>
        <dbReference type="SMART" id="SM00934"/>
    </source>
</evidence>
<evidence type="ECO:0000256" key="6">
    <source>
        <dbReference type="ARBA" id="ARBA00022975"/>
    </source>
</evidence>
<dbReference type="InterPro" id="IPR013785">
    <property type="entry name" value="Aldolase_TIM"/>
</dbReference>
<dbReference type="GO" id="GO:0005829">
    <property type="term" value="C:cytosol"/>
    <property type="evidence" value="ECO:0007669"/>
    <property type="project" value="TreeGrafter"/>
</dbReference>
<keyword evidence="13" id="KW-1185">Reference proteome</keyword>
<feature type="binding site" evidence="10">
    <location>
        <position position="220"/>
    </location>
    <ligand>
        <name>substrate</name>
    </ligand>
</feature>
<dbReference type="NCBIfam" id="NF001273">
    <property type="entry name" value="PRK00230.1"/>
    <property type="match status" value="1"/>
</dbReference>
<feature type="binding site" evidence="10">
    <location>
        <position position="38"/>
    </location>
    <ligand>
        <name>substrate</name>
    </ligand>
</feature>
<comment type="pathway">
    <text evidence="2">Pyrimidine metabolism; UMP biosynthesis via de novo pathway; UMP from orotate: step 2/2.</text>
</comment>
<accession>A0A1L6MWI6</accession>
<dbReference type="SUPFAM" id="SSF51366">
    <property type="entry name" value="Ribulose-phoshate binding barrel"/>
    <property type="match status" value="1"/>
</dbReference>
<evidence type="ECO:0000256" key="8">
    <source>
        <dbReference type="ARBA" id="ARBA00033428"/>
    </source>
</evidence>
<dbReference type="EMBL" id="CP016908">
    <property type="protein sequence ID" value="APR99778.1"/>
    <property type="molecule type" value="Genomic_DNA"/>
</dbReference>
<evidence type="ECO:0000256" key="2">
    <source>
        <dbReference type="ARBA" id="ARBA00004861"/>
    </source>
</evidence>
<evidence type="ECO:0000256" key="3">
    <source>
        <dbReference type="ARBA" id="ARBA00012321"/>
    </source>
</evidence>
<dbReference type="GO" id="GO:0006207">
    <property type="term" value="P:'de novo' pyrimidine nucleobase biosynthetic process"/>
    <property type="evidence" value="ECO:0007669"/>
    <property type="project" value="InterPro"/>
</dbReference>
<sequence length="254" mass="27717">MPVVPLPPYGIALALDQEDLTAAHRLTAQVRESIGLLKVGLSLFTRVGPEAIKLGQEFQLPVFLDLKLHDIPHQIERTVAQASHLGASLLTLHAAGGARMLQQAVKQVEREGSSILLAAVTVLTSMESDDLQQLGFAHSNPQQLVLHLTRLARQEGIRAFVCSPEEASLLRKEFGPDVTLITPGIRNALPSQANRQEDQKRTATLERAFLQGANWFVIGRPISHAPDPQSAAQRFAHELSQAIATQHQNDTLTP</sequence>
<feature type="binding site" evidence="10">
    <location>
        <position position="219"/>
    </location>
    <ligand>
        <name>substrate</name>
    </ligand>
</feature>
<dbReference type="InterPro" id="IPR001754">
    <property type="entry name" value="OMPdeCOase_dom"/>
</dbReference>
<evidence type="ECO:0000256" key="4">
    <source>
        <dbReference type="ARBA" id="ARBA00021923"/>
    </source>
</evidence>
<dbReference type="Pfam" id="PF00215">
    <property type="entry name" value="OMPdecase"/>
    <property type="match status" value="1"/>
</dbReference>
<evidence type="ECO:0000313" key="12">
    <source>
        <dbReference type="EMBL" id="APR99778.1"/>
    </source>
</evidence>
<dbReference type="RefSeq" id="WP_075276428.1">
    <property type="nucleotide sequence ID" value="NZ_CP016908.1"/>
</dbReference>
<feature type="binding site" evidence="10">
    <location>
        <position position="186"/>
    </location>
    <ligand>
        <name>substrate</name>
    </ligand>
</feature>
<reference evidence="12 13" key="1">
    <citation type="submission" date="2016-08" db="EMBL/GenBank/DDBJ databases">
        <title>Identification and validation of antigenic proteins from Pajaroellobacter abortibovis using de-novo genome sequence assembly and reverse vaccinology.</title>
        <authorList>
            <person name="Welly B.T."/>
            <person name="Miller M.R."/>
            <person name="Stott J.L."/>
            <person name="Blanchard M.T."/>
            <person name="Islas-Trejo A.D."/>
            <person name="O'Rourke S.M."/>
            <person name="Young A.E."/>
            <person name="Medrano J.F."/>
            <person name="Van Eenennaam A.L."/>
        </authorList>
    </citation>
    <scope>NUCLEOTIDE SEQUENCE [LARGE SCALE GENOMIC DNA]</scope>
    <source>
        <strain evidence="12 13">BTF92-0548A/99-0131</strain>
    </source>
</reference>
<proteinExistence type="predicted"/>
<dbReference type="PANTHER" id="PTHR32119">
    <property type="entry name" value="OROTIDINE 5'-PHOSPHATE DECARBOXYLASE"/>
    <property type="match status" value="1"/>
</dbReference>
<keyword evidence="5" id="KW-0210">Decarboxylase</keyword>
<feature type="active site" description="For OMPdecase activity" evidence="9">
    <location>
        <position position="70"/>
    </location>
</feature>
<evidence type="ECO:0000256" key="9">
    <source>
        <dbReference type="PIRSR" id="PIRSR614732-1"/>
    </source>
</evidence>
<dbReference type="GO" id="GO:0004590">
    <property type="term" value="F:orotidine-5'-phosphate decarboxylase activity"/>
    <property type="evidence" value="ECO:0007669"/>
    <property type="project" value="UniProtKB-EC"/>
</dbReference>
<feature type="active site" description="For OMPdecase activity" evidence="9">
    <location>
        <position position="65"/>
    </location>
</feature>
<evidence type="ECO:0000256" key="10">
    <source>
        <dbReference type="PIRSR" id="PIRSR614732-2"/>
    </source>
</evidence>
<gene>
    <name evidence="12" type="ORF">BCY86_03125</name>
</gene>
<dbReference type="NCBIfam" id="TIGR01740">
    <property type="entry name" value="pyrF"/>
    <property type="match status" value="1"/>
</dbReference>
<dbReference type="Proteomes" id="UP000185544">
    <property type="component" value="Chromosome"/>
</dbReference>
<keyword evidence="6" id="KW-0665">Pyrimidine biosynthesis</keyword>
<dbReference type="PANTHER" id="PTHR32119:SF2">
    <property type="entry name" value="OROTIDINE 5'-PHOSPHATE DECARBOXYLASE"/>
    <property type="match status" value="1"/>
</dbReference>
<feature type="binding site" evidence="10">
    <location>
        <position position="16"/>
    </location>
    <ligand>
        <name>substrate</name>
    </ligand>
</feature>
<protein>
    <recommendedName>
        <fullName evidence="4">Orotidine 5'-phosphate decarboxylase</fullName>
        <ecNumber evidence="3">4.1.1.23</ecNumber>
    </recommendedName>
    <alternativeName>
        <fullName evidence="8">OMP decarboxylase</fullName>
    </alternativeName>
</protein>
<evidence type="ECO:0000256" key="1">
    <source>
        <dbReference type="ARBA" id="ARBA00002356"/>
    </source>
</evidence>
<dbReference type="InterPro" id="IPR014732">
    <property type="entry name" value="OMPdecase"/>
</dbReference>
<dbReference type="CDD" id="cd04725">
    <property type="entry name" value="OMP_decarboxylase_like"/>
    <property type="match status" value="1"/>
</dbReference>
<feature type="binding site" evidence="10">
    <location>
        <position position="199"/>
    </location>
    <ligand>
        <name>substrate</name>
    </ligand>
</feature>
<dbReference type="AlphaFoldDB" id="A0A1L6MWI6"/>
<evidence type="ECO:0000256" key="5">
    <source>
        <dbReference type="ARBA" id="ARBA00022793"/>
    </source>
</evidence>
<dbReference type="UniPathway" id="UPA00070">
    <property type="reaction ID" value="UER00120"/>
</dbReference>
<feature type="binding site" evidence="10">
    <location>
        <position position="124"/>
    </location>
    <ligand>
        <name>substrate</name>
    </ligand>
</feature>
<dbReference type="EC" id="4.1.1.23" evidence="3"/>
<comment type="function">
    <text evidence="1">Catalyzes the decarboxylation of orotidine 5'-monophosphate (OMP) to uridine 5'-monophosphate (UMP).</text>
</comment>
<dbReference type="GO" id="GO:0044205">
    <property type="term" value="P:'de novo' UMP biosynthetic process"/>
    <property type="evidence" value="ECO:0007669"/>
    <property type="project" value="UniProtKB-UniPathway"/>
</dbReference>
<dbReference type="STRING" id="1882918.BCY86_03125"/>
<name>A0A1L6MWI6_9BACT</name>
<evidence type="ECO:0000313" key="13">
    <source>
        <dbReference type="Proteomes" id="UP000185544"/>
    </source>
</evidence>
<evidence type="ECO:0000256" key="7">
    <source>
        <dbReference type="ARBA" id="ARBA00023239"/>
    </source>
</evidence>